<gene>
    <name evidence="3" type="ORF">Tco_0891665</name>
</gene>
<feature type="region of interest" description="Disordered" evidence="2">
    <location>
        <begin position="164"/>
        <end position="189"/>
    </location>
</feature>
<evidence type="ECO:0000313" key="4">
    <source>
        <dbReference type="Proteomes" id="UP001151760"/>
    </source>
</evidence>
<keyword evidence="4" id="KW-1185">Reference proteome</keyword>
<evidence type="ECO:0000313" key="3">
    <source>
        <dbReference type="EMBL" id="GJT21728.1"/>
    </source>
</evidence>
<protein>
    <submittedName>
        <fullName evidence="3">Uncharacterized protein</fullName>
    </submittedName>
</protein>
<comment type="caution">
    <text evidence="3">The sequence shown here is derived from an EMBL/GenBank/DDBJ whole genome shotgun (WGS) entry which is preliminary data.</text>
</comment>
<name>A0ABQ5C540_9ASTR</name>
<evidence type="ECO:0000256" key="1">
    <source>
        <dbReference type="SAM" id="Coils"/>
    </source>
</evidence>
<keyword evidence="1" id="KW-0175">Coiled coil</keyword>
<reference evidence="3" key="1">
    <citation type="journal article" date="2022" name="Int. J. Mol. Sci.">
        <title>Draft Genome of Tanacetum Coccineum: Genomic Comparison of Closely Related Tanacetum-Family Plants.</title>
        <authorList>
            <person name="Yamashiro T."/>
            <person name="Shiraishi A."/>
            <person name="Nakayama K."/>
            <person name="Satake H."/>
        </authorList>
    </citation>
    <scope>NUCLEOTIDE SEQUENCE</scope>
</reference>
<accession>A0ABQ5C540</accession>
<proteinExistence type="predicted"/>
<sequence>MTHTWRTIMEEHRASMRAYKKVHNETVISELRMTIVQQSMKMDIYDIKQVLAQTREQMGIRANRVEEDQSREEWNQKIEELKNLIQSFIRNPLSPERLGNKSDQKHNVTGDSCEEGDNMIELCGHTNHEKVADEYGGKKLPQTDSTLKDLDTKDIGVLELANSQDNKNPTWAGDQSRIRENDVPSHGPRKQYMGGQIFCAGLELTVGFDLRAFKGLNCDLGRGEERITWNLGINHHPSDRKWNSGLNSFIELITMNDHVFQHFRPNDDRHERRVVQRRVWDPRITQGYILKQHLEDKVFLGAGVLIRTCITTPSVSYYVSSLTF</sequence>
<feature type="coiled-coil region" evidence="1">
    <location>
        <begin position="64"/>
        <end position="91"/>
    </location>
</feature>
<dbReference type="EMBL" id="BQNB010013912">
    <property type="protein sequence ID" value="GJT21728.1"/>
    <property type="molecule type" value="Genomic_DNA"/>
</dbReference>
<dbReference type="Proteomes" id="UP001151760">
    <property type="component" value="Unassembled WGS sequence"/>
</dbReference>
<reference evidence="3" key="2">
    <citation type="submission" date="2022-01" db="EMBL/GenBank/DDBJ databases">
        <authorList>
            <person name="Yamashiro T."/>
            <person name="Shiraishi A."/>
            <person name="Satake H."/>
            <person name="Nakayama K."/>
        </authorList>
    </citation>
    <scope>NUCLEOTIDE SEQUENCE</scope>
</reference>
<organism evidence="3 4">
    <name type="scientific">Tanacetum coccineum</name>
    <dbReference type="NCBI Taxonomy" id="301880"/>
    <lineage>
        <taxon>Eukaryota</taxon>
        <taxon>Viridiplantae</taxon>
        <taxon>Streptophyta</taxon>
        <taxon>Embryophyta</taxon>
        <taxon>Tracheophyta</taxon>
        <taxon>Spermatophyta</taxon>
        <taxon>Magnoliopsida</taxon>
        <taxon>eudicotyledons</taxon>
        <taxon>Gunneridae</taxon>
        <taxon>Pentapetalae</taxon>
        <taxon>asterids</taxon>
        <taxon>campanulids</taxon>
        <taxon>Asterales</taxon>
        <taxon>Asteraceae</taxon>
        <taxon>Asteroideae</taxon>
        <taxon>Anthemideae</taxon>
        <taxon>Anthemidinae</taxon>
        <taxon>Tanacetum</taxon>
    </lineage>
</organism>
<evidence type="ECO:0000256" key="2">
    <source>
        <dbReference type="SAM" id="MobiDB-lite"/>
    </source>
</evidence>